<dbReference type="Proteomes" id="UP001433508">
    <property type="component" value="Unassembled WGS sequence"/>
</dbReference>
<protein>
    <submittedName>
        <fullName evidence="1">4'-phosphopantetheinyl transferase</fullName>
    </submittedName>
</protein>
<evidence type="ECO:0000313" key="1">
    <source>
        <dbReference type="EMBL" id="KAK9237574.1"/>
    </source>
</evidence>
<evidence type="ECO:0000313" key="2">
    <source>
        <dbReference type="Proteomes" id="UP001433508"/>
    </source>
</evidence>
<proteinExistence type="predicted"/>
<sequence length="151" mass="16902">MSLCKSASFTRTAISNASIGNIRGLGVDLVYVPRIMALLSRKPVYLTKFTQRILHEAEYVRATSMIDSRGRHDLFIARCWAIKEALFKSLDTSRQSGFRMRDWNTIDTSSPKPTISGGAIHKGEEFFVSVTHDGEYLLAAVIRGQSDQMSQ</sequence>
<comment type="caution">
    <text evidence="1">The sequence shown here is derived from an EMBL/GenBank/DDBJ whole genome shotgun (WGS) entry which is preliminary data.</text>
</comment>
<accession>A0ACC3T0Z1</accession>
<dbReference type="EMBL" id="MU971367">
    <property type="protein sequence ID" value="KAK9237574.1"/>
    <property type="molecule type" value="Genomic_DNA"/>
</dbReference>
<gene>
    <name evidence="1" type="ORF">V1525DRAFT_403578</name>
</gene>
<keyword evidence="2" id="KW-1185">Reference proteome</keyword>
<reference evidence="2" key="1">
    <citation type="journal article" date="2024" name="Front. Bioeng. Biotechnol.">
        <title>Genome-scale model development and genomic sequencing of the oleaginous clade Lipomyces.</title>
        <authorList>
            <person name="Czajka J.J."/>
            <person name="Han Y."/>
            <person name="Kim J."/>
            <person name="Mondo S.J."/>
            <person name="Hofstad B.A."/>
            <person name="Robles A."/>
            <person name="Haridas S."/>
            <person name="Riley R."/>
            <person name="LaButti K."/>
            <person name="Pangilinan J."/>
            <person name="Andreopoulos W."/>
            <person name="Lipzen A."/>
            <person name="Yan J."/>
            <person name="Wang M."/>
            <person name="Ng V."/>
            <person name="Grigoriev I.V."/>
            <person name="Spatafora J.W."/>
            <person name="Magnuson J.K."/>
            <person name="Baker S.E."/>
            <person name="Pomraning K.R."/>
        </authorList>
    </citation>
    <scope>NUCLEOTIDE SEQUENCE [LARGE SCALE GENOMIC DNA]</scope>
    <source>
        <strain evidence="2">CBS 7786</strain>
    </source>
</reference>
<keyword evidence="1" id="KW-0808">Transferase</keyword>
<name>A0ACC3T0Z1_LIPKO</name>
<organism evidence="1 2">
    <name type="scientific">Lipomyces kononenkoae</name>
    <name type="common">Yeast</name>
    <dbReference type="NCBI Taxonomy" id="34357"/>
    <lineage>
        <taxon>Eukaryota</taxon>
        <taxon>Fungi</taxon>
        <taxon>Dikarya</taxon>
        <taxon>Ascomycota</taxon>
        <taxon>Saccharomycotina</taxon>
        <taxon>Lipomycetes</taxon>
        <taxon>Lipomycetales</taxon>
        <taxon>Lipomycetaceae</taxon>
        <taxon>Lipomyces</taxon>
    </lineage>
</organism>